<evidence type="ECO:0000313" key="2">
    <source>
        <dbReference type="Proteomes" id="UP000267342"/>
    </source>
</evidence>
<keyword evidence="1" id="KW-0969">Cilium</keyword>
<dbReference type="Proteomes" id="UP000267342">
    <property type="component" value="Chromosome"/>
</dbReference>
<evidence type="ECO:0000313" key="1">
    <source>
        <dbReference type="EMBL" id="BBG29224.1"/>
    </source>
</evidence>
<dbReference type="EMBL" id="AP018933">
    <property type="protein sequence ID" value="BBG29224.1"/>
    <property type="molecule type" value="Genomic_DNA"/>
</dbReference>
<proteinExistence type="predicted"/>
<keyword evidence="1" id="KW-0966">Cell projection</keyword>
<accession>A0A348HC72</accession>
<keyword evidence="1" id="KW-0282">Flagellum</keyword>
<dbReference type="KEGG" id="zpl:ZBT109_0436"/>
<keyword evidence="2" id="KW-1185">Reference proteome</keyword>
<sequence length="92" mass="10520">MRLRVQPFLLIVFIGQRDVQFKHGTVRIAIKRDVDGILIDFDIATNHFQQFAFQHRHIIRLATLTALMGHDDLKALLGNGCRLLALASQEIE</sequence>
<name>A0A348HC72_9GAMM</name>
<organism evidence="1 2">
    <name type="scientific">Zymobacter palmae</name>
    <dbReference type="NCBI Taxonomy" id="33074"/>
    <lineage>
        <taxon>Bacteria</taxon>
        <taxon>Pseudomonadati</taxon>
        <taxon>Pseudomonadota</taxon>
        <taxon>Gammaproteobacteria</taxon>
        <taxon>Oceanospirillales</taxon>
        <taxon>Halomonadaceae</taxon>
        <taxon>Zymobacter group</taxon>
        <taxon>Zymobacter</taxon>
    </lineage>
</organism>
<reference evidence="1 2" key="1">
    <citation type="submission" date="2018-09" db="EMBL/GenBank/DDBJ databases">
        <title>Zymobacter palmae IAM14233 (=T109) whole genome analysis.</title>
        <authorList>
            <person name="Yanase H."/>
        </authorList>
    </citation>
    <scope>NUCLEOTIDE SEQUENCE [LARGE SCALE GENOMIC DNA]</scope>
    <source>
        <strain evidence="1 2">IAM14233</strain>
    </source>
</reference>
<gene>
    <name evidence="1" type="ORF">ZBT109_0436</name>
</gene>
<dbReference type="AlphaFoldDB" id="A0A348HC72"/>
<protein>
    <submittedName>
        <fullName evidence="1">Flagellar biosynthesis pathway, component</fullName>
    </submittedName>
</protein>